<name>A0ABQ4QGK4_9HYPH</name>
<dbReference type="RefSeq" id="WP_238272026.1">
    <property type="nucleotide sequence ID" value="NZ_BPQG01000026.1"/>
</dbReference>
<evidence type="ECO:0000313" key="2">
    <source>
        <dbReference type="Proteomes" id="UP001055117"/>
    </source>
</evidence>
<evidence type="ECO:0008006" key="3">
    <source>
        <dbReference type="Google" id="ProtNLM"/>
    </source>
</evidence>
<keyword evidence="2" id="KW-1185">Reference proteome</keyword>
<protein>
    <recommendedName>
        <fullName evidence="3">DUF2188 domain-containing protein</fullName>
    </recommendedName>
</protein>
<dbReference type="Proteomes" id="UP001055117">
    <property type="component" value="Unassembled WGS sequence"/>
</dbReference>
<organism evidence="1 2">
    <name type="scientific">Methylobacterium cerastii</name>
    <dbReference type="NCBI Taxonomy" id="932741"/>
    <lineage>
        <taxon>Bacteria</taxon>
        <taxon>Pseudomonadati</taxon>
        <taxon>Pseudomonadota</taxon>
        <taxon>Alphaproteobacteria</taxon>
        <taxon>Hyphomicrobiales</taxon>
        <taxon>Methylobacteriaceae</taxon>
        <taxon>Methylobacterium</taxon>
    </lineage>
</organism>
<sequence>MADEYKIKQSNNRYPVVKGDGENWAVAITDVDGNVKSLLVPNGRTQEAAQKLADHLERETEMKIAPSGTWKFNP</sequence>
<reference evidence="1 2" key="1">
    <citation type="journal article" date="2021" name="Front. Microbiol.">
        <title>Comprehensive Comparative Genomics and Phenotyping of Methylobacterium Species.</title>
        <authorList>
            <person name="Alessa O."/>
            <person name="Ogura Y."/>
            <person name="Fujitani Y."/>
            <person name="Takami H."/>
            <person name="Hayashi T."/>
            <person name="Sahin N."/>
            <person name="Tani A."/>
        </authorList>
    </citation>
    <scope>NUCLEOTIDE SEQUENCE [LARGE SCALE GENOMIC DNA]</scope>
    <source>
        <strain evidence="1 2">DSM 23679</strain>
    </source>
</reference>
<comment type="caution">
    <text evidence="1">The sequence shown here is derived from an EMBL/GenBank/DDBJ whole genome shotgun (WGS) entry which is preliminary data.</text>
</comment>
<proteinExistence type="predicted"/>
<accession>A0ABQ4QGK4</accession>
<gene>
    <name evidence="1" type="ORF">AFCDBAGC_1837</name>
</gene>
<dbReference type="EMBL" id="BPQG01000026">
    <property type="protein sequence ID" value="GJD43975.1"/>
    <property type="molecule type" value="Genomic_DNA"/>
</dbReference>
<evidence type="ECO:0000313" key="1">
    <source>
        <dbReference type="EMBL" id="GJD43975.1"/>
    </source>
</evidence>